<feature type="transmembrane region" description="Helical" evidence="7">
    <location>
        <begin position="314"/>
        <end position="342"/>
    </location>
</feature>
<evidence type="ECO:0000256" key="7">
    <source>
        <dbReference type="SAM" id="Phobius"/>
    </source>
</evidence>
<keyword evidence="5 7" id="KW-0472">Membrane</keyword>
<evidence type="ECO:0000256" key="4">
    <source>
        <dbReference type="ARBA" id="ARBA00022989"/>
    </source>
</evidence>
<feature type="domain" description="ABC3 transporter permease C-terminal" evidence="8">
    <location>
        <begin position="275"/>
        <end position="389"/>
    </location>
</feature>
<keyword evidence="3 7" id="KW-0812">Transmembrane</keyword>
<dbReference type="RefSeq" id="WP_123378826.1">
    <property type="nucleotide sequence ID" value="NZ_RJKN01000002.1"/>
</dbReference>
<gene>
    <name evidence="10" type="ORF">EDC03_0665</name>
</gene>
<evidence type="ECO:0000313" key="10">
    <source>
        <dbReference type="EMBL" id="ROP44545.1"/>
    </source>
</evidence>
<dbReference type="PANTHER" id="PTHR30572:SF4">
    <property type="entry name" value="ABC TRANSPORTER PERMEASE YTRF"/>
    <property type="match status" value="1"/>
</dbReference>
<dbReference type="OrthoDB" id="3510103at2"/>
<dbReference type="InParanoid" id="A0A3N1HPY3"/>
<dbReference type="AlphaFoldDB" id="A0A3N1HPY3"/>
<dbReference type="GO" id="GO:0022857">
    <property type="term" value="F:transmembrane transporter activity"/>
    <property type="evidence" value="ECO:0007669"/>
    <property type="project" value="TreeGrafter"/>
</dbReference>
<dbReference type="InterPro" id="IPR050250">
    <property type="entry name" value="Macrolide_Exporter_MacB"/>
</dbReference>
<evidence type="ECO:0000256" key="3">
    <source>
        <dbReference type="ARBA" id="ARBA00022692"/>
    </source>
</evidence>
<comment type="caution">
    <text evidence="10">The sequence shown here is derived from an EMBL/GenBank/DDBJ whole genome shotgun (WGS) entry which is preliminary data.</text>
</comment>
<dbReference type="Pfam" id="PF12704">
    <property type="entry name" value="MacB_PCD"/>
    <property type="match status" value="1"/>
</dbReference>
<protein>
    <submittedName>
        <fullName evidence="10">Putative ABC transport system permease protein</fullName>
    </submittedName>
</protein>
<accession>A0A3N1HPY3</accession>
<proteinExistence type="inferred from homology"/>
<evidence type="ECO:0000259" key="9">
    <source>
        <dbReference type="Pfam" id="PF12704"/>
    </source>
</evidence>
<feature type="transmembrane region" description="Helical" evidence="7">
    <location>
        <begin position="274"/>
        <end position="294"/>
    </location>
</feature>
<keyword evidence="2" id="KW-1003">Cell membrane</keyword>
<dbReference type="PANTHER" id="PTHR30572">
    <property type="entry name" value="MEMBRANE COMPONENT OF TRANSPORTER-RELATED"/>
    <property type="match status" value="1"/>
</dbReference>
<evidence type="ECO:0000259" key="8">
    <source>
        <dbReference type="Pfam" id="PF02687"/>
    </source>
</evidence>
<comment type="similarity">
    <text evidence="6">Belongs to the ABC-4 integral membrane protein family.</text>
</comment>
<comment type="subcellular location">
    <subcellularLocation>
        <location evidence="1">Cell membrane</location>
        <topology evidence="1">Multi-pass membrane protein</topology>
    </subcellularLocation>
</comment>
<feature type="transmembrane region" description="Helical" evidence="7">
    <location>
        <begin position="362"/>
        <end position="390"/>
    </location>
</feature>
<name>A0A3N1HPY3_9ACTN</name>
<evidence type="ECO:0000313" key="11">
    <source>
        <dbReference type="Proteomes" id="UP000276232"/>
    </source>
</evidence>
<feature type="transmembrane region" description="Helical" evidence="7">
    <location>
        <begin position="22"/>
        <end position="46"/>
    </location>
</feature>
<dbReference type="Proteomes" id="UP000276232">
    <property type="component" value="Unassembled WGS sequence"/>
</dbReference>
<keyword evidence="11" id="KW-1185">Reference proteome</keyword>
<dbReference type="Pfam" id="PF02687">
    <property type="entry name" value="FtsX"/>
    <property type="match status" value="1"/>
</dbReference>
<evidence type="ECO:0000256" key="6">
    <source>
        <dbReference type="ARBA" id="ARBA00038076"/>
    </source>
</evidence>
<dbReference type="InterPro" id="IPR003838">
    <property type="entry name" value="ABC3_permease_C"/>
</dbReference>
<dbReference type="GO" id="GO:0005886">
    <property type="term" value="C:plasma membrane"/>
    <property type="evidence" value="ECO:0007669"/>
    <property type="project" value="UniProtKB-SubCell"/>
</dbReference>
<evidence type="ECO:0000256" key="1">
    <source>
        <dbReference type="ARBA" id="ARBA00004651"/>
    </source>
</evidence>
<sequence>MTALVGVLAEAWGEVRVHRVRVVLSLVGVFLAVLALTTVTAVGAMGRQLVTEETERIGGRPATVLVEIYPEGVELDRAVATAALDTFVDRHEVRWSTSGGWGTQAPVRFPGGTQLVQMTPVDPAYGLIHRVVVEDGRWFADDDVDRLAPPLVVNRAFADAVGPAADPGGLPAVVLGGETPVTAVVVGVVDDGQDYPSAFLLADHAERWLPVGQDGSGVTRELWVPDDDADAVVSLAQAELTGAVPGTYVNAYRSDSAEGLQVLDLVLAYGVRGAGLFALLLGGLGVLNVGLVTVRQRVREIGVRRSFGATSARVFTAVLLESVVATTLAGAAAVVVSVGVVSNLPLELLGGYGLSLSDVPPFPVRAAVEGLVAAVGVGALAGLVPAVVAVRARVVDAIRY</sequence>
<feature type="domain" description="MacB-like periplasmic core" evidence="9">
    <location>
        <begin position="23"/>
        <end position="203"/>
    </location>
</feature>
<keyword evidence="4 7" id="KW-1133">Transmembrane helix</keyword>
<organism evidence="10 11">
    <name type="scientific">Pseudokineococcus lusitanus</name>
    <dbReference type="NCBI Taxonomy" id="763993"/>
    <lineage>
        <taxon>Bacteria</taxon>
        <taxon>Bacillati</taxon>
        <taxon>Actinomycetota</taxon>
        <taxon>Actinomycetes</taxon>
        <taxon>Kineosporiales</taxon>
        <taxon>Kineosporiaceae</taxon>
        <taxon>Pseudokineococcus</taxon>
    </lineage>
</organism>
<dbReference type="EMBL" id="RJKN01000002">
    <property type="protein sequence ID" value="ROP44545.1"/>
    <property type="molecule type" value="Genomic_DNA"/>
</dbReference>
<reference evidence="10 11" key="1">
    <citation type="journal article" date="2015" name="Stand. Genomic Sci.">
        <title>Genomic Encyclopedia of Bacterial and Archaeal Type Strains, Phase III: the genomes of soil and plant-associated and newly described type strains.</title>
        <authorList>
            <person name="Whitman W.B."/>
            <person name="Woyke T."/>
            <person name="Klenk H.P."/>
            <person name="Zhou Y."/>
            <person name="Lilburn T.G."/>
            <person name="Beck B.J."/>
            <person name="De Vos P."/>
            <person name="Vandamme P."/>
            <person name="Eisen J.A."/>
            <person name="Garrity G."/>
            <person name="Hugenholtz P."/>
            <person name="Kyrpides N.C."/>
        </authorList>
    </citation>
    <scope>NUCLEOTIDE SEQUENCE [LARGE SCALE GENOMIC DNA]</scope>
    <source>
        <strain evidence="10 11">CECT 7306</strain>
    </source>
</reference>
<dbReference type="InterPro" id="IPR025857">
    <property type="entry name" value="MacB_PCD"/>
</dbReference>
<evidence type="ECO:0000256" key="5">
    <source>
        <dbReference type="ARBA" id="ARBA00023136"/>
    </source>
</evidence>
<evidence type="ECO:0000256" key="2">
    <source>
        <dbReference type="ARBA" id="ARBA00022475"/>
    </source>
</evidence>